<accession>A0A839DPX9</accession>
<evidence type="ECO:0000313" key="7">
    <source>
        <dbReference type="Proteomes" id="UP000569329"/>
    </source>
</evidence>
<keyword evidence="2" id="KW-0547">Nucleotide-binding</keyword>
<dbReference type="InterPro" id="IPR008271">
    <property type="entry name" value="Ser/Thr_kinase_AS"/>
</dbReference>
<dbReference type="PANTHER" id="PTHR45832">
    <property type="entry name" value="SERINE/THREONINE-PROTEIN KINASE SAMKA-RELATED-RELATED"/>
    <property type="match status" value="1"/>
</dbReference>
<keyword evidence="6" id="KW-0808">Transferase</keyword>
<comment type="similarity">
    <text evidence="1">Belongs to the protein kinase superfamily. STE Ser/Thr protein kinase family. STE20 subfamily.</text>
</comment>
<dbReference type="Proteomes" id="UP000569329">
    <property type="component" value="Unassembled WGS sequence"/>
</dbReference>
<feature type="domain" description="Protein kinase" evidence="5">
    <location>
        <begin position="1"/>
        <end position="194"/>
    </location>
</feature>
<name>A0A839DPX9_9PSEU</name>
<dbReference type="PROSITE" id="PS50011">
    <property type="entry name" value="PROTEIN_KINASE_DOM"/>
    <property type="match status" value="1"/>
</dbReference>
<dbReference type="AlphaFoldDB" id="A0A839DPX9"/>
<dbReference type="PROSITE" id="PS00108">
    <property type="entry name" value="PROTEIN_KINASE_ST"/>
    <property type="match status" value="1"/>
</dbReference>
<evidence type="ECO:0000256" key="3">
    <source>
        <dbReference type="ARBA" id="ARBA00022840"/>
    </source>
</evidence>
<proteinExistence type="inferred from homology"/>
<evidence type="ECO:0000313" key="6">
    <source>
        <dbReference type="EMBL" id="MBA8823040.1"/>
    </source>
</evidence>
<dbReference type="CDD" id="cd14014">
    <property type="entry name" value="STKc_PknB_like"/>
    <property type="match status" value="1"/>
</dbReference>
<evidence type="ECO:0000256" key="4">
    <source>
        <dbReference type="SAM" id="MobiDB-lite"/>
    </source>
</evidence>
<keyword evidence="3" id="KW-0067">ATP-binding</keyword>
<keyword evidence="6" id="KW-0723">Serine/threonine-protein kinase</keyword>
<organism evidence="6 7">
    <name type="scientific">Halosaccharopolyspora lacisalsi</name>
    <dbReference type="NCBI Taxonomy" id="1000566"/>
    <lineage>
        <taxon>Bacteria</taxon>
        <taxon>Bacillati</taxon>
        <taxon>Actinomycetota</taxon>
        <taxon>Actinomycetes</taxon>
        <taxon>Pseudonocardiales</taxon>
        <taxon>Pseudonocardiaceae</taxon>
        <taxon>Halosaccharopolyspora</taxon>
    </lineage>
</organism>
<dbReference type="InterPro" id="IPR000719">
    <property type="entry name" value="Prot_kinase_dom"/>
</dbReference>
<keyword evidence="7" id="KW-1185">Reference proteome</keyword>
<sequence>MGIVWAGTDELLHRPVAVEELRLPPELTEEDASELREAPAMAMVSHPNVVPLYDGTQGSDTIFVVMELFASQSPTAITDAHGTLDQHQLALVTDSVAAALQAAHRIGITHRDVKPANVLLGQHDQVKLGDFGIARNAADPTSTRTGFVTGTPSSLSRRSRRAIPSRRHRTCGVRARRCSRRPRDACPTTTPPNR</sequence>
<feature type="compositionally biased region" description="Basic residues" evidence="4">
    <location>
        <begin position="164"/>
        <end position="180"/>
    </location>
</feature>
<dbReference type="PANTHER" id="PTHR45832:SF22">
    <property type="entry name" value="SERINE_THREONINE-PROTEIN KINASE SAMKA-RELATED"/>
    <property type="match status" value="1"/>
</dbReference>
<evidence type="ECO:0000256" key="1">
    <source>
        <dbReference type="ARBA" id="ARBA00008874"/>
    </source>
</evidence>
<dbReference type="Gene3D" id="1.10.510.10">
    <property type="entry name" value="Transferase(Phosphotransferase) domain 1"/>
    <property type="match status" value="1"/>
</dbReference>
<dbReference type="GO" id="GO:0005524">
    <property type="term" value="F:ATP binding"/>
    <property type="evidence" value="ECO:0007669"/>
    <property type="project" value="UniProtKB-KW"/>
</dbReference>
<dbReference type="Pfam" id="PF00069">
    <property type="entry name" value="Pkinase"/>
    <property type="match status" value="1"/>
</dbReference>
<evidence type="ECO:0000259" key="5">
    <source>
        <dbReference type="PROSITE" id="PS50011"/>
    </source>
</evidence>
<dbReference type="InterPro" id="IPR011009">
    <property type="entry name" value="Kinase-like_dom_sf"/>
</dbReference>
<reference evidence="6 7" key="1">
    <citation type="submission" date="2020-07" db="EMBL/GenBank/DDBJ databases">
        <title>Sequencing the genomes of 1000 actinobacteria strains.</title>
        <authorList>
            <person name="Klenk H.-P."/>
        </authorList>
    </citation>
    <scope>NUCLEOTIDE SEQUENCE [LARGE SCALE GENOMIC DNA]</scope>
    <source>
        <strain evidence="6 7">DSM 45975</strain>
    </source>
</reference>
<protein>
    <submittedName>
        <fullName evidence="6">Serine/threonine protein kinase</fullName>
    </submittedName>
</protein>
<keyword evidence="6" id="KW-0418">Kinase</keyword>
<dbReference type="GO" id="GO:0004674">
    <property type="term" value="F:protein serine/threonine kinase activity"/>
    <property type="evidence" value="ECO:0007669"/>
    <property type="project" value="UniProtKB-KW"/>
</dbReference>
<evidence type="ECO:0000256" key="2">
    <source>
        <dbReference type="ARBA" id="ARBA00022741"/>
    </source>
</evidence>
<dbReference type="InterPro" id="IPR051931">
    <property type="entry name" value="PAK3-like"/>
</dbReference>
<gene>
    <name evidence="6" type="ORF">FHX42_000369</name>
</gene>
<feature type="region of interest" description="Disordered" evidence="4">
    <location>
        <begin position="164"/>
        <end position="194"/>
    </location>
</feature>
<dbReference type="SUPFAM" id="SSF56112">
    <property type="entry name" value="Protein kinase-like (PK-like)"/>
    <property type="match status" value="1"/>
</dbReference>
<dbReference type="SMART" id="SM00220">
    <property type="entry name" value="S_TKc"/>
    <property type="match status" value="1"/>
</dbReference>
<dbReference type="EMBL" id="JACGWZ010000001">
    <property type="protein sequence ID" value="MBA8823040.1"/>
    <property type="molecule type" value="Genomic_DNA"/>
</dbReference>
<comment type="caution">
    <text evidence="6">The sequence shown here is derived from an EMBL/GenBank/DDBJ whole genome shotgun (WGS) entry which is preliminary data.</text>
</comment>